<accession>A0A1Z5HXI5</accession>
<sequence length="387" mass="45014">MLLKKALQSTSYDEISATLGKLHGFPQKAGQHLTLYLTDRFQSFYQLYNQGKPEPIRIHDLLKEAGICDGIEDIALAAQASIGQVYRLRYKNKEYAVKVKYEGIERKIRSDFSLVSFVLFCLKFFPFFNPAVIEVADSIRRKLLEECDYIKEAYSQQLLGELLSKEKDILIPRVESQFCNDKLLVNEWISGTPLHEFLKQETAAQKQWFLRTYLHFVGRSIVEGLIHADPHPGNFLIVNEKGAPKLAVLDFGCMVELTNQEKGALIRLLLGEYQNEDELIEDLRILGFTETTLTEYQPVLGDIVSILLEPFYYDGEYDFRHWRMQYKLNTILSSRPWKEPLSPPAKVIYVMRVFHGLYFYARSNDLKINWYRGVRQPLNQHQEEVLP</sequence>
<dbReference type="InterPro" id="IPR004147">
    <property type="entry name" value="ABC1_dom"/>
</dbReference>
<dbReference type="PROSITE" id="PS50011">
    <property type="entry name" value="PROTEIN_KINASE_DOM"/>
    <property type="match status" value="1"/>
</dbReference>
<dbReference type="PANTHER" id="PTHR10566:SF113">
    <property type="entry name" value="PROTEIN ACTIVITY OF BC1 COMPLEX KINASE 7, CHLOROPLASTIC"/>
    <property type="match status" value="1"/>
</dbReference>
<proteinExistence type="inferred from homology"/>
<dbReference type="Pfam" id="PF03109">
    <property type="entry name" value="ABC1"/>
    <property type="match status" value="1"/>
</dbReference>
<name>A0A1Z5HXI5_9FIRM</name>
<comment type="caution">
    <text evidence="3">The sequence shown here is derived from an EMBL/GenBank/DDBJ whole genome shotgun (WGS) entry which is preliminary data.</text>
</comment>
<dbReference type="InterPro" id="IPR011009">
    <property type="entry name" value="Kinase-like_dom_sf"/>
</dbReference>
<comment type="similarity">
    <text evidence="1">Belongs to the protein kinase superfamily. ADCK protein kinase family.</text>
</comment>
<evidence type="ECO:0000259" key="2">
    <source>
        <dbReference type="PROSITE" id="PS50011"/>
    </source>
</evidence>
<reference evidence="4" key="1">
    <citation type="journal article" date="2017" name="Appl. Environ. Microbiol.">
        <title>Genomic Analysis of Calderihabitans maritimus KKC1, a Thermophilic, Hydrogenogenic, Carboxydotrophic Bacterium Isolated from Marine Sediment.</title>
        <authorList>
            <person name="Omae K."/>
            <person name="Yoneda Y."/>
            <person name="Fukuyama Y."/>
            <person name="Yoshida T."/>
            <person name="Sako Y."/>
        </authorList>
    </citation>
    <scope>NUCLEOTIDE SEQUENCE [LARGE SCALE GENOMIC DNA]</scope>
    <source>
        <strain evidence="4">KKC1</strain>
    </source>
</reference>
<evidence type="ECO:0000256" key="1">
    <source>
        <dbReference type="ARBA" id="ARBA00009670"/>
    </source>
</evidence>
<evidence type="ECO:0000313" key="3">
    <source>
        <dbReference type="EMBL" id="GAW93990.1"/>
    </source>
</evidence>
<dbReference type="AlphaFoldDB" id="A0A1Z5HXI5"/>
<dbReference type="GO" id="GO:0004672">
    <property type="term" value="F:protein kinase activity"/>
    <property type="evidence" value="ECO:0007669"/>
    <property type="project" value="InterPro"/>
</dbReference>
<protein>
    <submittedName>
        <fullName evidence="3">ABC transporter</fullName>
    </submittedName>
</protein>
<dbReference type="CDD" id="cd05121">
    <property type="entry name" value="ABC1_ADCK3-like"/>
    <property type="match status" value="1"/>
</dbReference>
<dbReference type="PANTHER" id="PTHR10566">
    <property type="entry name" value="CHAPERONE-ACTIVITY OF BC1 COMPLEX CABC1 -RELATED"/>
    <property type="match status" value="1"/>
</dbReference>
<dbReference type="Proteomes" id="UP000197032">
    <property type="component" value="Unassembled WGS sequence"/>
</dbReference>
<keyword evidence="4" id="KW-1185">Reference proteome</keyword>
<feature type="domain" description="Protein kinase" evidence="2">
    <location>
        <begin position="71"/>
        <end position="387"/>
    </location>
</feature>
<gene>
    <name evidence="3" type="ORF">KKC1_31100</name>
</gene>
<evidence type="ECO:0000313" key="4">
    <source>
        <dbReference type="Proteomes" id="UP000197032"/>
    </source>
</evidence>
<dbReference type="InterPro" id="IPR050154">
    <property type="entry name" value="UbiB_kinase"/>
</dbReference>
<dbReference type="SUPFAM" id="SSF56112">
    <property type="entry name" value="Protein kinase-like (PK-like)"/>
    <property type="match status" value="1"/>
</dbReference>
<dbReference type="InterPro" id="IPR000719">
    <property type="entry name" value="Prot_kinase_dom"/>
</dbReference>
<dbReference type="GO" id="GO:0005524">
    <property type="term" value="F:ATP binding"/>
    <property type="evidence" value="ECO:0007669"/>
    <property type="project" value="InterPro"/>
</dbReference>
<dbReference type="EMBL" id="BDGJ01000197">
    <property type="protein sequence ID" value="GAW93990.1"/>
    <property type="molecule type" value="Genomic_DNA"/>
</dbReference>
<organism evidence="3 4">
    <name type="scientific">Calderihabitans maritimus</name>
    <dbReference type="NCBI Taxonomy" id="1246530"/>
    <lineage>
        <taxon>Bacteria</taxon>
        <taxon>Bacillati</taxon>
        <taxon>Bacillota</taxon>
        <taxon>Clostridia</taxon>
        <taxon>Neomoorellales</taxon>
        <taxon>Calderihabitantaceae</taxon>
        <taxon>Calderihabitans</taxon>
    </lineage>
</organism>